<proteinExistence type="predicted"/>
<evidence type="ECO:0000313" key="2">
    <source>
        <dbReference type="Proteomes" id="UP000034189"/>
    </source>
</evidence>
<dbReference type="HOGENOM" id="CLU_2937224_0_0_9"/>
<reference evidence="1 2" key="1">
    <citation type="submission" date="2015-03" db="EMBL/GenBank/DDBJ databases">
        <authorList>
            <person name="Abdul Halim M."/>
        </authorList>
    </citation>
    <scope>NUCLEOTIDE SEQUENCE [LARGE SCALE GENOMIC DNA]</scope>
    <source>
        <strain evidence="1 2">ATCC 35681</strain>
    </source>
</reference>
<dbReference type="Proteomes" id="UP000034189">
    <property type="component" value="Chromosome"/>
</dbReference>
<accession>A0A0F7CG46</accession>
<dbReference type="PATRIC" id="fig|1333534.5.peg.2"/>
<reference evidence="1 2" key="2">
    <citation type="journal article" date="2016" name="Genome Announc.">
        <title>Genome Sequence of a Gram-Positive Diazotroph, Paenibacillus durus Type Strain ATCC 35681.</title>
        <authorList>
            <person name="Halim M.A."/>
            <person name="Rahman A.Y."/>
            <person name="Sim K.S."/>
            <person name="Yam H.C."/>
            <person name="Rahim A.A."/>
            <person name="Ghazali A.H."/>
            <person name="Najimudin N."/>
        </authorList>
    </citation>
    <scope>NUCLEOTIDE SEQUENCE [LARGE SCALE GENOMIC DNA]</scope>
    <source>
        <strain evidence="1 2">ATCC 35681</strain>
    </source>
</reference>
<name>A0A0F7CG46_PAEDU</name>
<dbReference type="EMBL" id="CP011114">
    <property type="protein sequence ID" value="AKG33196.1"/>
    <property type="molecule type" value="Genomic_DNA"/>
</dbReference>
<sequence length="60" mass="7116">MLQHDFSYGPARVLLLRSRVRLSGLYVLHLPNFFVCQQKKCPIINLNIQLQNDKYIHKCM</sequence>
<dbReference type="AlphaFoldDB" id="A0A0F7CG46"/>
<evidence type="ECO:0000313" key="1">
    <source>
        <dbReference type="EMBL" id="AKG33196.1"/>
    </source>
</evidence>
<organism evidence="1 2">
    <name type="scientific">Paenibacillus durus ATCC 35681</name>
    <dbReference type="NCBI Taxonomy" id="1333534"/>
    <lineage>
        <taxon>Bacteria</taxon>
        <taxon>Bacillati</taxon>
        <taxon>Bacillota</taxon>
        <taxon>Bacilli</taxon>
        <taxon>Bacillales</taxon>
        <taxon>Paenibacillaceae</taxon>
        <taxon>Paenibacillus</taxon>
    </lineage>
</organism>
<gene>
    <name evidence="1" type="ORF">VK70_00025</name>
</gene>
<protein>
    <submittedName>
        <fullName evidence="1">Uncharacterized protein</fullName>
    </submittedName>
</protein>